<evidence type="ECO:0000313" key="1">
    <source>
        <dbReference type="EMBL" id="JAH18825.1"/>
    </source>
</evidence>
<dbReference type="AlphaFoldDB" id="A0A0E9QRF0"/>
<dbReference type="EMBL" id="GBXM01089752">
    <property type="protein sequence ID" value="JAH18825.1"/>
    <property type="molecule type" value="Transcribed_RNA"/>
</dbReference>
<proteinExistence type="predicted"/>
<reference evidence="1" key="1">
    <citation type="submission" date="2014-11" db="EMBL/GenBank/DDBJ databases">
        <authorList>
            <person name="Amaro Gonzalez C."/>
        </authorList>
    </citation>
    <scope>NUCLEOTIDE SEQUENCE</scope>
</reference>
<reference evidence="1" key="2">
    <citation type="journal article" date="2015" name="Fish Shellfish Immunol.">
        <title>Early steps in the European eel (Anguilla anguilla)-Vibrio vulnificus interaction in the gills: Role of the RtxA13 toxin.</title>
        <authorList>
            <person name="Callol A."/>
            <person name="Pajuelo D."/>
            <person name="Ebbesson L."/>
            <person name="Teles M."/>
            <person name="MacKenzie S."/>
            <person name="Amaro C."/>
        </authorList>
    </citation>
    <scope>NUCLEOTIDE SEQUENCE</scope>
</reference>
<name>A0A0E9QRF0_ANGAN</name>
<sequence>MAWHIVCGTCSQINSLTLGNCNSCVNSYFRVW</sequence>
<protein>
    <submittedName>
        <fullName evidence="1">Uncharacterized protein</fullName>
    </submittedName>
</protein>
<accession>A0A0E9QRF0</accession>
<organism evidence="1">
    <name type="scientific">Anguilla anguilla</name>
    <name type="common">European freshwater eel</name>
    <name type="synonym">Muraena anguilla</name>
    <dbReference type="NCBI Taxonomy" id="7936"/>
    <lineage>
        <taxon>Eukaryota</taxon>
        <taxon>Metazoa</taxon>
        <taxon>Chordata</taxon>
        <taxon>Craniata</taxon>
        <taxon>Vertebrata</taxon>
        <taxon>Euteleostomi</taxon>
        <taxon>Actinopterygii</taxon>
        <taxon>Neopterygii</taxon>
        <taxon>Teleostei</taxon>
        <taxon>Anguilliformes</taxon>
        <taxon>Anguillidae</taxon>
        <taxon>Anguilla</taxon>
    </lineage>
</organism>